<dbReference type="EMBL" id="ML170254">
    <property type="protein sequence ID" value="TDL16027.1"/>
    <property type="molecule type" value="Genomic_DNA"/>
</dbReference>
<evidence type="ECO:0000256" key="1">
    <source>
        <dbReference type="ARBA" id="ARBA00004123"/>
    </source>
</evidence>
<accession>A0A4Y7PKW7</accession>
<dbReference type="InterPro" id="IPR001356">
    <property type="entry name" value="HD"/>
</dbReference>
<gene>
    <name evidence="9" type="ORF">BD410DRAFT_691684</name>
</gene>
<proteinExistence type="predicted"/>
<organism evidence="9 10">
    <name type="scientific">Rickenella mellea</name>
    <dbReference type="NCBI Taxonomy" id="50990"/>
    <lineage>
        <taxon>Eukaryota</taxon>
        <taxon>Fungi</taxon>
        <taxon>Dikarya</taxon>
        <taxon>Basidiomycota</taxon>
        <taxon>Agaricomycotina</taxon>
        <taxon>Agaricomycetes</taxon>
        <taxon>Hymenochaetales</taxon>
        <taxon>Rickenellaceae</taxon>
        <taxon>Rickenella</taxon>
    </lineage>
</organism>
<dbReference type="Proteomes" id="UP000294933">
    <property type="component" value="Unassembled WGS sequence"/>
</dbReference>
<evidence type="ECO:0000256" key="3">
    <source>
        <dbReference type="ARBA" id="ARBA00023155"/>
    </source>
</evidence>
<keyword evidence="3 5" id="KW-0371">Homeobox</keyword>
<dbReference type="GO" id="GO:0030154">
    <property type="term" value="P:cell differentiation"/>
    <property type="evidence" value="ECO:0007669"/>
    <property type="project" value="TreeGrafter"/>
</dbReference>
<sequence length="73" mass="8253">SPYARADSDISSGHSPQPETPTEPVIKKKRKRADATQLKILNEVYARTAFPTTEERQELAKILNMSARSVQIW</sequence>
<dbReference type="PANTHER" id="PTHR24324:SF5">
    <property type="entry name" value="HEMATOPOIETICALLY-EXPRESSED HOMEOBOX PROTEIN HHEX"/>
    <property type="match status" value="1"/>
</dbReference>
<dbReference type="SUPFAM" id="SSF46689">
    <property type="entry name" value="Homeodomain-like"/>
    <property type="match status" value="1"/>
</dbReference>
<keyword evidence="4 5" id="KW-0539">Nucleus</keyword>
<feature type="domain" description="Homeobox" evidence="8">
    <location>
        <begin position="24"/>
        <end position="73"/>
    </location>
</feature>
<dbReference type="GO" id="GO:0000978">
    <property type="term" value="F:RNA polymerase II cis-regulatory region sequence-specific DNA binding"/>
    <property type="evidence" value="ECO:0007669"/>
    <property type="project" value="TreeGrafter"/>
</dbReference>
<feature type="non-terminal residue" evidence="9">
    <location>
        <position position="73"/>
    </location>
</feature>
<dbReference type="OrthoDB" id="6159439at2759"/>
<dbReference type="GO" id="GO:0005634">
    <property type="term" value="C:nucleus"/>
    <property type="evidence" value="ECO:0007669"/>
    <property type="project" value="UniProtKB-SubCell"/>
</dbReference>
<dbReference type="GO" id="GO:0006357">
    <property type="term" value="P:regulation of transcription by RNA polymerase II"/>
    <property type="evidence" value="ECO:0007669"/>
    <property type="project" value="TreeGrafter"/>
</dbReference>
<evidence type="ECO:0000256" key="5">
    <source>
        <dbReference type="PROSITE-ProRule" id="PRU00108"/>
    </source>
</evidence>
<dbReference type="CDD" id="cd00086">
    <property type="entry name" value="homeodomain"/>
    <property type="match status" value="1"/>
</dbReference>
<comment type="subcellular location">
    <subcellularLocation>
        <location evidence="1 5 6">Nucleus</location>
    </subcellularLocation>
</comment>
<evidence type="ECO:0000259" key="8">
    <source>
        <dbReference type="PROSITE" id="PS50071"/>
    </source>
</evidence>
<dbReference type="PROSITE" id="PS50071">
    <property type="entry name" value="HOMEOBOX_2"/>
    <property type="match status" value="1"/>
</dbReference>
<dbReference type="InterPro" id="IPR051000">
    <property type="entry name" value="Homeobox_DNA-bind_prot"/>
</dbReference>
<reference evidence="9 10" key="1">
    <citation type="submission" date="2018-06" db="EMBL/GenBank/DDBJ databases">
        <title>A transcriptomic atlas of mushroom development highlights an independent origin of complex multicellularity.</title>
        <authorList>
            <consortium name="DOE Joint Genome Institute"/>
            <person name="Krizsan K."/>
            <person name="Almasi E."/>
            <person name="Merenyi Z."/>
            <person name="Sahu N."/>
            <person name="Viragh M."/>
            <person name="Koszo T."/>
            <person name="Mondo S."/>
            <person name="Kiss B."/>
            <person name="Balint B."/>
            <person name="Kues U."/>
            <person name="Barry K."/>
            <person name="Hegedus J.C."/>
            <person name="Henrissat B."/>
            <person name="Johnson J."/>
            <person name="Lipzen A."/>
            <person name="Ohm R."/>
            <person name="Nagy I."/>
            <person name="Pangilinan J."/>
            <person name="Yan J."/>
            <person name="Xiong Y."/>
            <person name="Grigoriev I.V."/>
            <person name="Hibbett D.S."/>
            <person name="Nagy L.G."/>
        </authorList>
    </citation>
    <scope>NUCLEOTIDE SEQUENCE [LARGE SCALE GENOMIC DNA]</scope>
    <source>
        <strain evidence="9 10">SZMC22713</strain>
    </source>
</reference>
<evidence type="ECO:0000256" key="2">
    <source>
        <dbReference type="ARBA" id="ARBA00023125"/>
    </source>
</evidence>
<keyword evidence="10" id="KW-1185">Reference proteome</keyword>
<evidence type="ECO:0000313" key="10">
    <source>
        <dbReference type="Proteomes" id="UP000294933"/>
    </source>
</evidence>
<feature type="non-terminal residue" evidence="9">
    <location>
        <position position="1"/>
    </location>
</feature>
<evidence type="ECO:0000256" key="7">
    <source>
        <dbReference type="SAM" id="MobiDB-lite"/>
    </source>
</evidence>
<evidence type="ECO:0000313" key="9">
    <source>
        <dbReference type="EMBL" id="TDL16027.1"/>
    </source>
</evidence>
<dbReference type="AlphaFoldDB" id="A0A4Y7PKW7"/>
<dbReference type="InterPro" id="IPR009057">
    <property type="entry name" value="Homeodomain-like_sf"/>
</dbReference>
<dbReference type="SMART" id="SM00389">
    <property type="entry name" value="HOX"/>
    <property type="match status" value="1"/>
</dbReference>
<name>A0A4Y7PKW7_9AGAM</name>
<feature type="region of interest" description="Disordered" evidence="7">
    <location>
        <begin position="1"/>
        <end position="32"/>
    </location>
</feature>
<dbReference type="Gene3D" id="1.10.10.60">
    <property type="entry name" value="Homeodomain-like"/>
    <property type="match status" value="1"/>
</dbReference>
<evidence type="ECO:0000256" key="4">
    <source>
        <dbReference type="ARBA" id="ARBA00023242"/>
    </source>
</evidence>
<dbReference type="STRING" id="50990.A0A4Y7PKW7"/>
<dbReference type="PANTHER" id="PTHR24324">
    <property type="entry name" value="HOMEOBOX PROTEIN HHEX"/>
    <property type="match status" value="1"/>
</dbReference>
<dbReference type="Pfam" id="PF00046">
    <property type="entry name" value="Homeodomain"/>
    <property type="match status" value="1"/>
</dbReference>
<evidence type="ECO:0000256" key="6">
    <source>
        <dbReference type="RuleBase" id="RU000682"/>
    </source>
</evidence>
<protein>
    <recommendedName>
        <fullName evidence="8">Homeobox domain-containing protein</fullName>
    </recommendedName>
</protein>
<dbReference type="VEuPathDB" id="FungiDB:BD410DRAFT_691684"/>
<keyword evidence="2 5" id="KW-0238">DNA-binding</keyword>